<evidence type="ECO:0000256" key="1">
    <source>
        <dbReference type="ARBA" id="ARBA00004127"/>
    </source>
</evidence>
<dbReference type="InterPro" id="IPR003667">
    <property type="entry name" value="NqrDE/RnfAE"/>
</dbReference>
<feature type="transmembrane region" description="Helical" evidence="7">
    <location>
        <begin position="172"/>
        <end position="194"/>
    </location>
</feature>
<keyword evidence="4" id="KW-1278">Translocase</keyword>
<feature type="transmembrane region" description="Helical" evidence="7">
    <location>
        <begin position="42"/>
        <end position="63"/>
    </location>
</feature>
<feature type="transmembrane region" description="Helical" evidence="7">
    <location>
        <begin position="102"/>
        <end position="119"/>
    </location>
</feature>
<feature type="transmembrane region" description="Helical" evidence="7">
    <location>
        <begin position="131"/>
        <end position="152"/>
    </location>
</feature>
<dbReference type="Pfam" id="PF02508">
    <property type="entry name" value="Rnf-Nqr"/>
    <property type="match status" value="1"/>
</dbReference>
<comment type="subcellular location">
    <subcellularLocation>
        <location evidence="1">Endomembrane system</location>
        <topology evidence="1">Multi-pass membrane protein</topology>
    </subcellularLocation>
</comment>
<dbReference type="PANTHER" id="PTHR30586:SF1">
    <property type="entry name" value="NA(+)-TRANSLOCATING NADH-QUINONE REDUCTASE SUBUNIT D"/>
    <property type="match status" value="1"/>
</dbReference>
<dbReference type="PIRSF" id="PIRSF006102">
    <property type="entry name" value="NQR_DE"/>
    <property type="match status" value="1"/>
</dbReference>
<reference evidence="8 9" key="1">
    <citation type="submission" date="2018-05" db="EMBL/GenBank/DDBJ databases">
        <title>A metagenomic window into the 2 km-deep terrestrial subsurface aquifer revealed taxonomically and functionally diverse microbial community comprising novel uncultured bacterial lineages.</title>
        <authorList>
            <person name="Kadnikov V.V."/>
            <person name="Mardanov A.V."/>
            <person name="Beletsky A.V."/>
            <person name="Banks D."/>
            <person name="Pimenov N.V."/>
            <person name="Frank Y.A."/>
            <person name="Karnachuk O.V."/>
            <person name="Ravin N.V."/>
        </authorList>
    </citation>
    <scope>NUCLEOTIDE SEQUENCE [LARGE SCALE GENOMIC DNA]</scope>
    <source>
        <strain evidence="8">BY5</strain>
    </source>
</reference>
<dbReference type="GO" id="GO:0005886">
    <property type="term" value="C:plasma membrane"/>
    <property type="evidence" value="ECO:0007669"/>
    <property type="project" value="TreeGrafter"/>
</dbReference>
<feature type="transmembrane region" description="Helical" evidence="7">
    <location>
        <begin position="75"/>
        <end position="96"/>
    </location>
</feature>
<evidence type="ECO:0000256" key="4">
    <source>
        <dbReference type="ARBA" id="ARBA00022967"/>
    </source>
</evidence>
<sequence length="209" mass="22332">MSPAPVTPSSAFRRMLWEDNPVLVQTLGICSTLAVTNLVKNTLIMCLGLIFTTACSSLVIAVLRDRIPKQVRMMVQVLIIAAFVIVIKILLDAFLPDISRELGPYVGLIITNCIVMGRTEGFAMGNRPLAALADGLGAGVGYSLVLLAIAAVREPLGLGSFFGVPILPTDWTRWNIMVIAPSGFFALATFIWVARLVKGGAPRPGARPA</sequence>
<evidence type="ECO:0000256" key="7">
    <source>
        <dbReference type="SAM" id="Phobius"/>
    </source>
</evidence>
<dbReference type="GO" id="GO:0012505">
    <property type="term" value="C:endomembrane system"/>
    <property type="evidence" value="ECO:0007669"/>
    <property type="project" value="UniProtKB-SubCell"/>
</dbReference>
<accession>A0A367ZP72</accession>
<evidence type="ECO:0000313" key="9">
    <source>
        <dbReference type="Proteomes" id="UP000252355"/>
    </source>
</evidence>
<keyword evidence="3 7" id="KW-0812">Transmembrane</keyword>
<keyword evidence="6 7" id="KW-0472">Membrane</keyword>
<keyword evidence="2" id="KW-0813">Transport</keyword>
<dbReference type="AlphaFoldDB" id="A0A367ZP72"/>
<dbReference type="EMBL" id="QOQW01000012">
    <property type="protein sequence ID" value="RCK79549.1"/>
    <property type="molecule type" value="Genomic_DNA"/>
</dbReference>
<evidence type="ECO:0000313" key="8">
    <source>
        <dbReference type="EMBL" id="RCK79549.1"/>
    </source>
</evidence>
<proteinExistence type="predicted"/>
<evidence type="ECO:0000256" key="5">
    <source>
        <dbReference type="ARBA" id="ARBA00022989"/>
    </source>
</evidence>
<protein>
    <submittedName>
        <fullName evidence="8">Na(+)-translocating NADH-quinone reductase subunit D</fullName>
    </submittedName>
</protein>
<keyword evidence="5 7" id="KW-1133">Transmembrane helix</keyword>
<comment type="caution">
    <text evidence="8">The sequence shown here is derived from an EMBL/GenBank/DDBJ whole genome shotgun (WGS) entry which is preliminary data.</text>
</comment>
<gene>
    <name evidence="8" type="ORF">OZSIB_4303</name>
</gene>
<dbReference type="Proteomes" id="UP000252355">
    <property type="component" value="Unassembled WGS sequence"/>
</dbReference>
<evidence type="ECO:0000256" key="2">
    <source>
        <dbReference type="ARBA" id="ARBA00022448"/>
    </source>
</evidence>
<dbReference type="PANTHER" id="PTHR30586">
    <property type="entry name" value="ELECTRON TRANSPORT COMPLEX PROTEIN RNFE"/>
    <property type="match status" value="1"/>
</dbReference>
<name>A0A367ZP72_9BACT</name>
<evidence type="ECO:0000256" key="6">
    <source>
        <dbReference type="ARBA" id="ARBA00023136"/>
    </source>
</evidence>
<evidence type="ECO:0000256" key="3">
    <source>
        <dbReference type="ARBA" id="ARBA00022692"/>
    </source>
</evidence>
<organism evidence="8 9">
    <name type="scientific">Candidatus Ozemobacter sibiricus</name>
    <dbReference type="NCBI Taxonomy" id="2268124"/>
    <lineage>
        <taxon>Bacteria</taxon>
        <taxon>Candidatus Ozemobacteria</taxon>
        <taxon>Candidatus Ozemobacterales</taxon>
        <taxon>Candidatus Ozemobacteraceae</taxon>
        <taxon>Candidatus Ozemobacter</taxon>
    </lineage>
</organism>